<keyword evidence="1" id="KW-0645">Protease</keyword>
<dbReference type="GO" id="GO:0008270">
    <property type="term" value="F:zinc ion binding"/>
    <property type="evidence" value="ECO:0007669"/>
    <property type="project" value="InterPro"/>
</dbReference>
<evidence type="ECO:0000256" key="1">
    <source>
        <dbReference type="ARBA" id="ARBA00022670"/>
    </source>
</evidence>
<dbReference type="InterPro" id="IPR039537">
    <property type="entry name" value="Retrotran_Ty1/copia-like"/>
</dbReference>
<dbReference type="InterPro" id="IPR054722">
    <property type="entry name" value="PolX-like_BBD"/>
</dbReference>
<dbReference type="PANTHER" id="PTHR42648:SF26">
    <property type="entry name" value="INTEGRASE CATALYTIC DOMAIN-CONTAINING PROTEIN"/>
    <property type="match status" value="1"/>
</dbReference>
<dbReference type="InterPro" id="IPR036875">
    <property type="entry name" value="Znf_CCHC_sf"/>
</dbReference>
<dbReference type="GO" id="GO:0008233">
    <property type="term" value="F:peptidase activity"/>
    <property type="evidence" value="ECO:0007669"/>
    <property type="project" value="UniProtKB-KW"/>
</dbReference>
<feature type="compositionally biased region" description="Polar residues" evidence="2">
    <location>
        <begin position="611"/>
        <end position="625"/>
    </location>
</feature>
<evidence type="ECO:0000313" key="4">
    <source>
        <dbReference type="EMBL" id="KAJ9545937.1"/>
    </source>
</evidence>
<dbReference type="EMBL" id="JARYMX010000006">
    <property type="protein sequence ID" value="KAJ9545937.1"/>
    <property type="molecule type" value="Genomic_DNA"/>
</dbReference>
<dbReference type="Proteomes" id="UP001172457">
    <property type="component" value="Chromosome 6"/>
</dbReference>
<keyword evidence="5" id="KW-1185">Reference proteome</keyword>
<dbReference type="InterPro" id="IPR057670">
    <property type="entry name" value="SH3_retrovirus"/>
</dbReference>
<feature type="region of interest" description="Disordered" evidence="2">
    <location>
        <begin position="81"/>
        <end position="129"/>
    </location>
</feature>
<dbReference type="InterPro" id="IPR036397">
    <property type="entry name" value="RNaseH_sf"/>
</dbReference>
<evidence type="ECO:0000259" key="3">
    <source>
        <dbReference type="PROSITE" id="PS50994"/>
    </source>
</evidence>
<feature type="compositionally biased region" description="Low complexity" evidence="2">
    <location>
        <begin position="630"/>
        <end position="662"/>
    </location>
</feature>
<dbReference type="Gene3D" id="3.30.420.10">
    <property type="entry name" value="Ribonuclease H-like superfamily/Ribonuclease H"/>
    <property type="match status" value="1"/>
</dbReference>
<dbReference type="PANTHER" id="PTHR42648">
    <property type="entry name" value="TRANSPOSASE, PUTATIVE-RELATED"/>
    <property type="match status" value="1"/>
</dbReference>
<dbReference type="PROSITE" id="PS50994">
    <property type="entry name" value="INTEGRASE"/>
    <property type="match status" value="1"/>
</dbReference>
<evidence type="ECO:0000313" key="5">
    <source>
        <dbReference type="Proteomes" id="UP001172457"/>
    </source>
</evidence>
<dbReference type="Pfam" id="PF25597">
    <property type="entry name" value="SH3_retrovirus"/>
    <property type="match status" value="1"/>
</dbReference>
<sequence>MVHILSQLGDEYGNIVAAIKVRETALSYSELFDKLLDFERELKETTEGRFLLQETFRQDGTKKQCLSTTLASASSLLTANYTSRQQGRQPSHGFSQRNQKNSPNVHQKGTSRPQWANFQTGRNRQNPNRNTAYCHYCNIPGHPTKECRKLSRFLREHNISIATTSSPNPVANVTTTGSMQPNWFFDTGASNHVTFDPSSLQNVSKYGGPDEIQLGNGTQLPIFYIGSTHITTPLKTLSLPDILKVPNLKRNLISVAKLCKTNKVSVEFFASHFLVKDLRTGAPLMRGENTDDVYHATISSLRQLHFTTINKSLHWHHKLGHPSDQDQEMNESVLQSTDPDHRSEDLLKTLRSYSKNHQRRLSAFTDTKVHKDSLFSVPSVLIRPQGNCLLTSSFAHHAKGHLIGTNIYPMRHKSDVAKLFPQFKILVENFLTTLLCLSLRTMGGGEYLGLLPFLQTNGISHYTTPPHTPEQNGIAERRHRHVVETGLSLLHYAKLPLQYWSHAFQTAVYLINRPPTTTLENKSPFQILFHQPPNYSRLKPFGCLCYPWLKPYNTSKLQPRSSPCIFLGYSTSKSSYKCLDLATNHLYHSRHVQFVEDNFPFHHHSHSATLPTTNHFKPNPTTTYVAPQHPSTFSTLSSSSPTPTQLPNSLIPSPLLPSLHPSPSHPPNNTPSTTLNSLVTPNCHDSPSPTQQHSSNSLPSSSPPSPSPPSSPSPTPHTPTTSHTSPPSPPAPK</sequence>
<feature type="region of interest" description="Disordered" evidence="2">
    <location>
        <begin position="611"/>
        <end position="733"/>
    </location>
</feature>
<feature type="compositionally biased region" description="Pro residues" evidence="2">
    <location>
        <begin position="701"/>
        <end position="717"/>
    </location>
</feature>
<dbReference type="GO" id="GO:0003676">
    <property type="term" value="F:nucleic acid binding"/>
    <property type="evidence" value="ECO:0007669"/>
    <property type="project" value="InterPro"/>
</dbReference>
<feature type="compositionally biased region" description="Low complexity" evidence="2">
    <location>
        <begin position="670"/>
        <end position="681"/>
    </location>
</feature>
<keyword evidence="1" id="KW-0378">Hydrolase</keyword>
<organism evidence="4 5">
    <name type="scientific">Centaurea solstitialis</name>
    <name type="common">yellow star-thistle</name>
    <dbReference type="NCBI Taxonomy" id="347529"/>
    <lineage>
        <taxon>Eukaryota</taxon>
        <taxon>Viridiplantae</taxon>
        <taxon>Streptophyta</taxon>
        <taxon>Embryophyta</taxon>
        <taxon>Tracheophyta</taxon>
        <taxon>Spermatophyta</taxon>
        <taxon>Magnoliopsida</taxon>
        <taxon>eudicotyledons</taxon>
        <taxon>Gunneridae</taxon>
        <taxon>Pentapetalae</taxon>
        <taxon>asterids</taxon>
        <taxon>campanulids</taxon>
        <taxon>Asterales</taxon>
        <taxon>Asteraceae</taxon>
        <taxon>Carduoideae</taxon>
        <taxon>Cardueae</taxon>
        <taxon>Centaureinae</taxon>
        <taxon>Centaurea</taxon>
    </lineage>
</organism>
<feature type="compositionally biased region" description="Polar residues" evidence="2">
    <location>
        <begin position="683"/>
        <end position="692"/>
    </location>
</feature>
<dbReference type="Pfam" id="PF22936">
    <property type="entry name" value="Pol_BBD"/>
    <property type="match status" value="1"/>
</dbReference>
<proteinExistence type="predicted"/>
<reference evidence="4" key="1">
    <citation type="submission" date="2023-03" db="EMBL/GenBank/DDBJ databases">
        <title>Chromosome-scale reference genome and RAD-based genetic map of yellow starthistle (Centaurea solstitialis) reveal putative structural variation and QTLs associated with invader traits.</title>
        <authorList>
            <person name="Reatini B."/>
            <person name="Cang F.A."/>
            <person name="Jiang Q."/>
            <person name="Mckibben M.T.W."/>
            <person name="Barker M.S."/>
            <person name="Rieseberg L.H."/>
            <person name="Dlugosch K.M."/>
        </authorList>
    </citation>
    <scope>NUCLEOTIDE SEQUENCE</scope>
    <source>
        <strain evidence="4">CAN-66</strain>
        <tissue evidence="4">Leaf</tissue>
    </source>
</reference>
<feature type="domain" description="Integrase catalytic" evidence="3">
    <location>
        <begin position="335"/>
        <end position="532"/>
    </location>
</feature>
<dbReference type="GO" id="GO:0006508">
    <property type="term" value="P:proteolysis"/>
    <property type="evidence" value="ECO:0007669"/>
    <property type="project" value="UniProtKB-KW"/>
</dbReference>
<dbReference type="GO" id="GO:0015074">
    <property type="term" value="P:DNA integration"/>
    <property type="evidence" value="ECO:0007669"/>
    <property type="project" value="InterPro"/>
</dbReference>
<dbReference type="SUPFAM" id="SSF53098">
    <property type="entry name" value="Ribonuclease H-like"/>
    <property type="match status" value="1"/>
</dbReference>
<evidence type="ECO:0000256" key="2">
    <source>
        <dbReference type="SAM" id="MobiDB-lite"/>
    </source>
</evidence>
<dbReference type="InterPro" id="IPR001584">
    <property type="entry name" value="Integrase_cat-core"/>
</dbReference>
<dbReference type="InterPro" id="IPR012337">
    <property type="entry name" value="RNaseH-like_sf"/>
</dbReference>
<name>A0AA38T6W8_9ASTR</name>
<comment type="caution">
    <text evidence="4">The sequence shown here is derived from an EMBL/GenBank/DDBJ whole genome shotgun (WGS) entry which is preliminary data.</text>
</comment>
<dbReference type="AlphaFoldDB" id="A0AA38T6W8"/>
<dbReference type="SUPFAM" id="SSF57756">
    <property type="entry name" value="Retrovirus zinc finger-like domains"/>
    <property type="match status" value="1"/>
</dbReference>
<gene>
    <name evidence="4" type="ORF">OSB04_025644</name>
</gene>
<protein>
    <recommendedName>
        <fullName evidence="3">Integrase catalytic domain-containing protein</fullName>
    </recommendedName>
</protein>
<accession>A0AA38T6W8</accession>